<keyword evidence="2" id="KW-1185">Reference proteome</keyword>
<comment type="caution">
    <text evidence="1">The sequence shown here is derived from an EMBL/GenBank/DDBJ whole genome shotgun (WGS) entry which is preliminary data.</text>
</comment>
<sequence length="184" mass="19784">MRGTIDGLPSARPLGETVPAVYQQDWYTQQLCAAFDELLAPVFTTLDSFDAYLDPSTAPEDMLGWLAGWIGLTFVGRETEARRRDLVRAGVRTLAARGTARSVREAVAAVFDVEPEIEESGGIVASTTPGTPSPGNPHPLLTVRLVVTDRSAIDERRLDALVDAVKPAHIPHHVEVVTATADDG</sequence>
<dbReference type="NCBIfam" id="TIGR02242">
    <property type="entry name" value="tail_TIGR02242"/>
    <property type="match status" value="1"/>
</dbReference>
<organism evidence="1 2">
    <name type="scientific">Nocardia testacea</name>
    <dbReference type="NCBI Taxonomy" id="248551"/>
    <lineage>
        <taxon>Bacteria</taxon>
        <taxon>Bacillati</taxon>
        <taxon>Actinomycetota</taxon>
        <taxon>Actinomycetes</taxon>
        <taxon>Mycobacteriales</taxon>
        <taxon>Nocardiaceae</taxon>
        <taxon>Nocardia</taxon>
    </lineage>
</organism>
<evidence type="ECO:0000313" key="2">
    <source>
        <dbReference type="Proteomes" id="UP001611494"/>
    </source>
</evidence>
<dbReference type="Pfam" id="PF09684">
    <property type="entry name" value="Tail_P2_I"/>
    <property type="match status" value="1"/>
</dbReference>
<reference evidence="1 2" key="1">
    <citation type="submission" date="2024-10" db="EMBL/GenBank/DDBJ databases">
        <title>The Natural Products Discovery Center: Release of the First 8490 Sequenced Strains for Exploring Actinobacteria Biosynthetic Diversity.</title>
        <authorList>
            <person name="Kalkreuter E."/>
            <person name="Kautsar S.A."/>
            <person name="Yang D."/>
            <person name="Bader C.D."/>
            <person name="Teijaro C.N."/>
            <person name="Fluegel L."/>
            <person name="Davis C.M."/>
            <person name="Simpson J.R."/>
            <person name="Lauterbach L."/>
            <person name="Steele A.D."/>
            <person name="Gui C."/>
            <person name="Meng S."/>
            <person name="Li G."/>
            <person name="Viehrig K."/>
            <person name="Ye F."/>
            <person name="Su P."/>
            <person name="Kiefer A.F."/>
            <person name="Nichols A."/>
            <person name="Cepeda A.J."/>
            <person name="Yan W."/>
            <person name="Fan B."/>
            <person name="Jiang Y."/>
            <person name="Adhikari A."/>
            <person name="Zheng C.-J."/>
            <person name="Schuster L."/>
            <person name="Cowan T.M."/>
            <person name="Smanski M.J."/>
            <person name="Chevrette M.G."/>
            <person name="De Carvalho L.P.S."/>
            <person name="Shen B."/>
        </authorList>
    </citation>
    <scope>NUCLEOTIDE SEQUENCE [LARGE SCALE GENOMIC DNA]</scope>
    <source>
        <strain evidence="1 2">NPDC019377</strain>
    </source>
</reference>
<name>A0ABW7VQ37_9NOCA</name>
<dbReference type="InterPro" id="IPR011748">
    <property type="entry name" value="Unchr_phage_tail-like"/>
</dbReference>
<dbReference type="Proteomes" id="UP001611494">
    <property type="component" value="Unassembled WGS sequence"/>
</dbReference>
<proteinExistence type="predicted"/>
<protein>
    <submittedName>
        <fullName evidence="1">Phage tail protein</fullName>
    </submittedName>
</protein>
<gene>
    <name evidence="1" type="ORF">ACH49Z_02570</name>
</gene>
<evidence type="ECO:0000313" key="1">
    <source>
        <dbReference type="EMBL" id="MFI2228716.1"/>
    </source>
</evidence>
<dbReference type="EMBL" id="JBIRYL010000001">
    <property type="protein sequence ID" value="MFI2228716.1"/>
    <property type="molecule type" value="Genomic_DNA"/>
</dbReference>
<dbReference type="InterPro" id="IPR006521">
    <property type="entry name" value="Tail_protein_I"/>
</dbReference>
<accession>A0ABW7VQ37</accession>
<dbReference type="RefSeq" id="WP_397059087.1">
    <property type="nucleotide sequence ID" value="NZ_JBIRYL010000001.1"/>
</dbReference>